<name>A0A5R8YQ39_9ACTN</name>
<dbReference type="SUPFAM" id="SSF51338">
    <property type="entry name" value="Composite domain of metallo-dependent hydrolases"/>
    <property type="match status" value="1"/>
</dbReference>
<proteinExistence type="predicted"/>
<dbReference type="NCBIfam" id="TIGR02022">
    <property type="entry name" value="hutF"/>
    <property type="match status" value="1"/>
</dbReference>
<reference evidence="4" key="1">
    <citation type="submission" date="2019-05" db="EMBL/GenBank/DDBJ databases">
        <title>Isolation, diversity and antifungal activity of Actinobacteria from wheat.</title>
        <authorList>
            <person name="Yu B."/>
        </authorList>
    </citation>
    <scope>NUCLEOTIDE SEQUENCE [LARGE SCALE GENOMIC DNA]</scope>
    <source>
        <strain evidence="4">NEAU-HEGS1-5</strain>
    </source>
</reference>
<feature type="compositionally biased region" description="Basic and acidic residues" evidence="2">
    <location>
        <begin position="9"/>
        <end position="23"/>
    </location>
</feature>
<dbReference type="Gene3D" id="2.30.40.10">
    <property type="entry name" value="Urease, subunit C, domain 1"/>
    <property type="match status" value="1"/>
</dbReference>
<accession>A0A5R8YQ39</accession>
<keyword evidence="1 4" id="KW-0378">Hydrolase</keyword>
<dbReference type="NCBIfam" id="NF006681">
    <property type="entry name" value="PRK09229.1-2"/>
    <property type="match status" value="1"/>
</dbReference>
<dbReference type="SUPFAM" id="SSF51556">
    <property type="entry name" value="Metallo-dependent hydrolases"/>
    <property type="match status" value="1"/>
</dbReference>
<dbReference type="PANTHER" id="PTHR43794:SF11">
    <property type="entry name" value="AMIDOHYDROLASE-RELATED DOMAIN-CONTAINING PROTEIN"/>
    <property type="match status" value="1"/>
</dbReference>
<evidence type="ECO:0000313" key="5">
    <source>
        <dbReference type="Proteomes" id="UP000309033"/>
    </source>
</evidence>
<dbReference type="InterPro" id="IPR050287">
    <property type="entry name" value="MTA/SAH_deaminase"/>
</dbReference>
<dbReference type="Proteomes" id="UP000309033">
    <property type="component" value="Unassembled WGS sequence"/>
</dbReference>
<feature type="region of interest" description="Disordered" evidence="2">
    <location>
        <begin position="1"/>
        <end position="29"/>
    </location>
</feature>
<dbReference type="PANTHER" id="PTHR43794">
    <property type="entry name" value="AMINOHYDROLASE SSNA-RELATED"/>
    <property type="match status" value="1"/>
</dbReference>
<comment type="caution">
    <text evidence="4">The sequence shown here is derived from an EMBL/GenBank/DDBJ whole genome shotgun (WGS) entry which is preliminary data.</text>
</comment>
<sequence length="480" mass="50357">MSPSSPCGLRRDRPADGPSDRPWRQPRRPAGGPVHVTYWCEMAWLPPGEVVESVAVAIEGSRIGDVRPGVPPPPGAERLAGLTLPGLANCHSHAFHRALRGHTQTGRGDFWSWRERMYAVAETLDPDRYLALATATYAEMALAGITAVAEFHYLHHGPGGTPYADPNAMGEALVEAARRAGLRIALLDACYLTGGIGDALTGAQVRFGDGDAERWAARAEALARAHEGARDVEIGAAIHSVRAVPPEQMHVVVDFAHRHTGPLHVHVSEQRAENEACVEAYAATPVQVLHDHGALGPRSTAVHATHLSDVDVALLGGSTSHVCMCPTTERDLADGVGPARRLLDAGTPVTLGSDSQAVIDLFEEARAVELDERLVTGERGHWPAADLLHAATAAGQASLGFPDAGCLVPGAWADLVSVRLDSVRTAGATRASAAASVVFAATAADVHSVVSGGRRVVTDGRHVLGDAGALLREALAPLVP</sequence>
<evidence type="ECO:0000313" key="4">
    <source>
        <dbReference type="EMBL" id="TLP55560.1"/>
    </source>
</evidence>
<protein>
    <submittedName>
        <fullName evidence="4">Formimidoylglutamate deiminase</fullName>
        <ecNumber evidence="4">3.5.3.13</ecNumber>
    </submittedName>
</protein>
<dbReference type="EC" id="3.5.3.13" evidence="4"/>
<dbReference type="Gene3D" id="3.20.20.140">
    <property type="entry name" value="Metal-dependent hydrolases"/>
    <property type="match status" value="1"/>
</dbReference>
<dbReference type="AlphaFoldDB" id="A0A5R8YQ39"/>
<keyword evidence="5" id="KW-1185">Reference proteome</keyword>
<evidence type="ECO:0000256" key="2">
    <source>
        <dbReference type="SAM" id="MobiDB-lite"/>
    </source>
</evidence>
<dbReference type="InterPro" id="IPR010252">
    <property type="entry name" value="HutF"/>
</dbReference>
<dbReference type="InterPro" id="IPR032466">
    <property type="entry name" value="Metal_Hydrolase"/>
</dbReference>
<dbReference type="GO" id="GO:0050416">
    <property type="term" value="F:formimidoylglutamate deiminase activity"/>
    <property type="evidence" value="ECO:0007669"/>
    <property type="project" value="UniProtKB-EC"/>
</dbReference>
<dbReference type="EMBL" id="VANP01000010">
    <property type="protein sequence ID" value="TLP55560.1"/>
    <property type="molecule type" value="Genomic_DNA"/>
</dbReference>
<dbReference type="OrthoDB" id="3204583at2"/>
<feature type="domain" description="Amidohydrolase-related" evidence="3">
    <location>
        <begin position="84"/>
        <end position="456"/>
    </location>
</feature>
<evidence type="ECO:0000256" key="1">
    <source>
        <dbReference type="ARBA" id="ARBA00022801"/>
    </source>
</evidence>
<organism evidence="4 5">
    <name type="scientific">Microbispora triticiradicis</name>
    <dbReference type="NCBI Taxonomy" id="2200763"/>
    <lineage>
        <taxon>Bacteria</taxon>
        <taxon>Bacillati</taxon>
        <taxon>Actinomycetota</taxon>
        <taxon>Actinomycetes</taxon>
        <taxon>Streptosporangiales</taxon>
        <taxon>Streptosporangiaceae</taxon>
        <taxon>Microbispora</taxon>
    </lineage>
</organism>
<dbReference type="Pfam" id="PF01979">
    <property type="entry name" value="Amidohydro_1"/>
    <property type="match status" value="1"/>
</dbReference>
<gene>
    <name evidence="4" type="ORF">FED44_24180</name>
</gene>
<dbReference type="InterPro" id="IPR011059">
    <property type="entry name" value="Metal-dep_hydrolase_composite"/>
</dbReference>
<evidence type="ECO:0000259" key="3">
    <source>
        <dbReference type="Pfam" id="PF01979"/>
    </source>
</evidence>
<dbReference type="InterPro" id="IPR006680">
    <property type="entry name" value="Amidohydro-rel"/>
</dbReference>